<evidence type="ECO:0000256" key="5">
    <source>
        <dbReference type="ARBA" id="ARBA00022525"/>
    </source>
</evidence>
<dbReference type="GO" id="GO:0007595">
    <property type="term" value="P:lactation"/>
    <property type="evidence" value="ECO:0007669"/>
    <property type="project" value="Ensembl"/>
</dbReference>
<keyword evidence="11" id="KW-1185">Reference proteome</keyword>
<protein>
    <recommendedName>
        <fullName evidence="4">Kappa-casein</fullName>
    </recommendedName>
</protein>
<reference evidence="10 11" key="1">
    <citation type="submission" date="2009-06" db="EMBL/GenBank/DDBJ databases">
        <title>The Genome Sequence of Loxodonta africana (African elephant).</title>
        <authorList>
            <person name="Di Palma F."/>
            <person name="Heiman D."/>
            <person name="Young S."/>
            <person name="Johnson J."/>
            <person name="Lander E.S."/>
            <person name="Lindblad-Toh K."/>
        </authorList>
    </citation>
    <scope>NUCLEOTIDE SEQUENCE [LARGE SCALE GENOMIC DNA]</scope>
    <source>
        <strain evidence="10 11">Isolate ISIS603380</strain>
    </source>
</reference>
<evidence type="ECO:0000256" key="4">
    <source>
        <dbReference type="ARBA" id="ARBA00017238"/>
    </source>
</evidence>
<evidence type="ECO:0000313" key="11">
    <source>
        <dbReference type="Proteomes" id="UP000007646"/>
    </source>
</evidence>
<feature type="signal peptide" evidence="9">
    <location>
        <begin position="1"/>
        <end position="21"/>
    </location>
</feature>
<dbReference type="GO" id="GO:0005615">
    <property type="term" value="C:extracellular space"/>
    <property type="evidence" value="ECO:0007669"/>
    <property type="project" value="Ensembl"/>
</dbReference>
<dbReference type="eggNOG" id="ENOG502TM2T">
    <property type="taxonomic scope" value="Eukaryota"/>
</dbReference>
<sequence>MMKGFLLVVNILLLPLPFLAAEVQNQEESRSCCLEKDERWFCQKAVKYIPNDYVLKSYYRYEPNYNQFRAAVPINNPYLIYLYPAKQVAVRPHTQIPQWQVPSNIYPSPSVPHTYLKPPFIVIPPKKTQDKPIIPPTGTVASIEATVEPKVNTVVNAEASSEFIATNTPEATTVPVISPQI</sequence>
<evidence type="ECO:0000256" key="8">
    <source>
        <dbReference type="ARBA" id="ARBA00023180"/>
    </source>
</evidence>
<evidence type="ECO:0000256" key="9">
    <source>
        <dbReference type="SAM" id="SignalP"/>
    </source>
</evidence>
<keyword evidence="6" id="KW-0597">Phosphoprotein</keyword>
<dbReference type="HOGENOM" id="CLU_103388_0_0_1"/>
<dbReference type="Ensembl" id="ENSLAFT00000035694.1">
    <property type="protein sequence ID" value="ENSLAFP00000025997.1"/>
    <property type="gene ID" value="ENSLAFG00000001569.2"/>
</dbReference>
<keyword evidence="7" id="KW-0494">Milk protein</keyword>
<evidence type="ECO:0000256" key="6">
    <source>
        <dbReference type="ARBA" id="ARBA00022553"/>
    </source>
</evidence>
<dbReference type="PANTHER" id="PTHR11470">
    <property type="entry name" value="KAPPA CASEIN"/>
    <property type="match status" value="1"/>
</dbReference>
<dbReference type="GeneTree" id="ENSGT00390000009184"/>
<reference evidence="10" key="2">
    <citation type="submission" date="2025-08" db="UniProtKB">
        <authorList>
            <consortium name="Ensembl"/>
        </authorList>
    </citation>
    <scope>IDENTIFICATION</scope>
    <source>
        <strain evidence="10">Isolate ISIS603380</strain>
    </source>
</reference>
<organism evidence="10 11">
    <name type="scientific">Loxodonta africana</name>
    <name type="common">African elephant</name>
    <dbReference type="NCBI Taxonomy" id="9785"/>
    <lineage>
        <taxon>Eukaryota</taxon>
        <taxon>Metazoa</taxon>
        <taxon>Chordata</taxon>
        <taxon>Craniata</taxon>
        <taxon>Vertebrata</taxon>
        <taxon>Euteleostomi</taxon>
        <taxon>Mammalia</taxon>
        <taxon>Eutheria</taxon>
        <taxon>Afrotheria</taxon>
        <taxon>Proboscidea</taxon>
        <taxon>Elephantidae</taxon>
        <taxon>Loxodonta</taxon>
    </lineage>
</organism>
<comment type="subcellular location">
    <subcellularLocation>
        <location evidence="2">Secreted</location>
    </subcellularLocation>
</comment>
<keyword evidence="8" id="KW-0325">Glycoprotein</keyword>
<evidence type="ECO:0000256" key="3">
    <source>
        <dbReference type="ARBA" id="ARBA00005332"/>
    </source>
</evidence>
<evidence type="ECO:0000313" key="10">
    <source>
        <dbReference type="Ensembl" id="ENSLAFP00000025997.1"/>
    </source>
</evidence>
<keyword evidence="5" id="KW-0964">Secreted</keyword>
<comment type="function">
    <text evidence="1">Kappa-casein stabilizes micelle formation, preventing casein precipitation in milk.</text>
</comment>
<dbReference type="STRING" id="9785.ENSLAFP00000025997"/>
<dbReference type="InterPro" id="IPR000117">
    <property type="entry name" value="Casein_kappa"/>
</dbReference>
<proteinExistence type="inferred from homology"/>
<dbReference type="FunCoup" id="G3UDT9">
    <property type="interactions" value="6"/>
</dbReference>
<feature type="chain" id="PRO_5003456355" description="Kappa-casein" evidence="9">
    <location>
        <begin position="22"/>
        <end position="181"/>
    </location>
</feature>
<dbReference type="PANTHER" id="PTHR11470:SF2">
    <property type="entry name" value="KAPPA-CASEIN"/>
    <property type="match status" value="1"/>
</dbReference>
<name>G3UDT9_LOXAF</name>
<dbReference type="InParanoid" id="G3UDT9"/>
<dbReference type="AlphaFoldDB" id="G3UDT9"/>
<dbReference type="GO" id="GO:0050821">
    <property type="term" value="P:protein stabilization"/>
    <property type="evidence" value="ECO:0007669"/>
    <property type="project" value="Ensembl"/>
</dbReference>
<dbReference type="OMA" id="YYVPNSY"/>
<accession>G3UDT9</accession>
<comment type="similarity">
    <text evidence="3">Belongs to the kappa-casein family.</text>
</comment>
<evidence type="ECO:0000256" key="1">
    <source>
        <dbReference type="ARBA" id="ARBA00003829"/>
    </source>
</evidence>
<evidence type="ECO:0000256" key="2">
    <source>
        <dbReference type="ARBA" id="ARBA00004613"/>
    </source>
</evidence>
<reference evidence="10" key="3">
    <citation type="submission" date="2025-09" db="UniProtKB">
        <authorList>
            <consortium name="Ensembl"/>
        </authorList>
    </citation>
    <scope>IDENTIFICATION</scope>
    <source>
        <strain evidence="10">Isolate ISIS603380</strain>
    </source>
</reference>
<gene>
    <name evidence="10" type="primary">CSN3</name>
</gene>
<dbReference type="Proteomes" id="UP000007646">
    <property type="component" value="Unassembled WGS sequence"/>
</dbReference>
<evidence type="ECO:0000256" key="7">
    <source>
        <dbReference type="ARBA" id="ARBA00022743"/>
    </source>
</evidence>
<keyword evidence="9" id="KW-0732">Signal</keyword>
<dbReference type="Pfam" id="PF00997">
    <property type="entry name" value="Casein_kappa"/>
    <property type="match status" value="1"/>
</dbReference>